<dbReference type="SUPFAM" id="SSF55073">
    <property type="entry name" value="Nucleotide cyclase"/>
    <property type="match status" value="1"/>
</dbReference>
<keyword evidence="4" id="KW-1185">Reference proteome</keyword>
<dbReference type="InterPro" id="IPR052163">
    <property type="entry name" value="DGC-Regulatory_Protein"/>
</dbReference>
<dbReference type="EMBL" id="QLTA01000001">
    <property type="protein sequence ID" value="RAR86539.1"/>
    <property type="molecule type" value="Genomic_DNA"/>
</dbReference>
<dbReference type="InterPro" id="IPR029787">
    <property type="entry name" value="Nucleotide_cyclase"/>
</dbReference>
<evidence type="ECO:0000256" key="1">
    <source>
        <dbReference type="SAM" id="MobiDB-lite"/>
    </source>
</evidence>
<dbReference type="InterPro" id="IPR043128">
    <property type="entry name" value="Rev_trsase/Diguanyl_cyclase"/>
</dbReference>
<dbReference type="RefSeq" id="WP_111875325.1">
    <property type="nucleotide sequence ID" value="NZ_CBCSGC010000119.1"/>
</dbReference>
<dbReference type="CDD" id="cd01949">
    <property type="entry name" value="GGDEF"/>
    <property type="match status" value="1"/>
</dbReference>
<reference evidence="3 4" key="1">
    <citation type="submission" date="2018-06" db="EMBL/GenBank/DDBJ databases">
        <title>Genomic Encyclopedia of Archaeal and Bacterial Type Strains, Phase II (KMG-II): from individual species to whole genera.</title>
        <authorList>
            <person name="Goeker M."/>
        </authorList>
    </citation>
    <scope>NUCLEOTIDE SEQUENCE [LARGE SCALE GENOMIC DNA]</scope>
    <source>
        <strain evidence="3 4">CFPB 3232</strain>
    </source>
</reference>
<dbReference type="PANTHER" id="PTHR46663:SF2">
    <property type="entry name" value="GGDEF DOMAIN-CONTAINING PROTEIN"/>
    <property type="match status" value="1"/>
</dbReference>
<dbReference type="Proteomes" id="UP000248856">
    <property type="component" value="Unassembled WGS sequence"/>
</dbReference>
<dbReference type="GO" id="GO:0003824">
    <property type="term" value="F:catalytic activity"/>
    <property type="evidence" value="ECO:0007669"/>
    <property type="project" value="UniProtKB-ARBA"/>
</dbReference>
<protein>
    <submittedName>
        <fullName evidence="3">Diguanylate cyclase (GGDEF)-like protein</fullName>
    </submittedName>
</protein>
<organism evidence="3 4">
    <name type="scientific">Paracidovorax anthurii</name>
    <dbReference type="NCBI Taxonomy" id="78229"/>
    <lineage>
        <taxon>Bacteria</taxon>
        <taxon>Pseudomonadati</taxon>
        <taxon>Pseudomonadota</taxon>
        <taxon>Betaproteobacteria</taxon>
        <taxon>Burkholderiales</taxon>
        <taxon>Comamonadaceae</taxon>
        <taxon>Paracidovorax</taxon>
    </lineage>
</organism>
<sequence length="500" mass="54769">MKRDFLPSASTSRFLMLLVLALTAVQLVAFVFLHYANRQIALESVDAALDAGALTFEYTGTTRREYRQATSELIAKDYGLQNTIFNETNRATIESALFNQLARSGAELIVLTDLSNRVLARSSATGLLSERDADLDAELERLVAGVKGNGRNMRPLAVTDHTQLLHSWVKVTVRAPVPVAHIYLAYRLTNAGVEQFTKMTQLQMAFVSRSRHHTQSKYTIHATTLPPSILAEDIQHHEMSRDTFSVVDDDGSRYRVKVIAMDEGPGYTVNAVVAKPFAPVFSPFLKLEALFALSITFSSCISILAVKMVANRVVTPLEDVAQKDPLTGLANRRTFEARLLAAEREQKKLSTGFAVMLMDLNKFKFVNDTYGHDSGDIVLKEISQRMRKLIRSSDTLARLGGDEFAILVRTNDVDTLADIATSIGEVVKIPIQIRPDLSVEVGASIGIALSPAHSQQGTEVLHHADMAMYSAKKRGGGFEVAELPDAGTGRESSTSAGARS</sequence>
<dbReference type="Pfam" id="PF00990">
    <property type="entry name" value="GGDEF"/>
    <property type="match status" value="1"/>
</dbReference>
<accession>A0A328ZKZ4</accession>
<feature type="compositionally biased region" description="Polar residues" evidence="1">
    <location>
        <begin position="490"/>
        <end position="500"/>
    </location>
</feature>
<dbReference type="AlphaFoldDB" id="A0A328ZKZ4"/>
<dbReference type="FunFam" id="3.30.70.270:FF:000001">
    <property type="entry name" value="Diguanylate cyclase domain protein"/>
    <property type="match status" value="1"/>
</dbReference>
<feature type="domain" description="GGDEF" evidence="2">
    <location>
        <begin position="351"/>
        <end position="485"/>
    </location>
</feature>
<dbReference type="PROSITE" id="PS50887">
    <property type="entry name" value="GGDEF"/>
    <property type="match status" value="1"/>
</dbReference>
<dbReference type="SMART" id="SM00267">
    <property type="entry name" value="GGDEF"/>
    <property type="match status" value="1"/>
</dbReference>
<comment type="caution">
    <text evidence="3">The sequence shown here is derived from an EMBL/GenBank/DDBJ whole genome shotgun (WGS) entry which is preliminary data.</text>
</comment>
<dbReference type="NCBIfam" id="TIGR00254">
    <property type="entry name" value="GGDEF"/>
    <property type="match status" value="1"/>
</dbReference>
<dbReference type="InterPro" id="IPR000160">
    <property type="entry name" value="GGDEF_dom"/>
</dbReference>
<gene>
    <name evidence="3" type="ORF">AX018_1001125</name>
</gene>
<proteinExistence type="predicted"/>
<name>A0A328ZKZ4_9BURK</name>
<dbReference type="PANTHER" id="PTHR46663">
    <property type="entry name" value="DIGUANYLATE CYCLASE DGCT-RELATED"/>
    <property type="match status" value="1"/>
</dbReference>
<evidence type="ECO:0000259" key="2">
    <source>
        <dbReference type="PROSITE" id="PS50887"/>
    </source>
</evidence>
<evidence type="ECO:0000313" key="4">
    <source>
        <dbReference type="Proteomes" id="UP000248856"/>
    </source>
</evidence>
<feature type="region of interest" description="Disordered" evidence="1">
    <location>
        <begin position="480"/>
        <end position="500"/>
    </location>
</feature>
<dbReference type="OrthoDB" id="9812260at2"/>
<dbReference type="Gene3D" id="3.30.70.270">
    <property type="match status" value="1"/>
</dbReference>
<evidence type="ECO:0000313" key="3">
    <source>
        <dbReference type="EMBL" id="RAR86539.1"/>
    </source>
</evidence>